<keyword evidence="2" id="KW-1133">Transmembrane helix</keyword>
<accession>A0AA39NX67</accession>
<feature type="transmembrane region" description="Helical" evidence="2">
    <location>
        <begin position="266"/>
        <end position="285"/>
    </location>
</feature>
<feature type="transmembrane region" description="Helical" evidence="2">
    <location>
        <begin position="305"/>
        <end position="328"/>
    </location>
</feature>
<dbReference type="PANTHER" id="PTHR34391:SF2">
    <property type="entry name" value="TRP C-TERMINAL DOMAIN-CONTAINING PROTEIN"/>
    <property type="match status" value="1"/>
</dbReference>
<feature type="compositionally biased region" description="Polar residues" evidence="1">
    <location>
        <begin position="150"/>
        <end position="168"/>
    </location>
</feature>
<reference evidence="3" key="1">
    <citation type="submission" date="2023-06" db="EMBL/GenBank/DDBJ databases">
        <authorList>
            <consortium name="Lawrence Berkeley National Laboratory"/>
            <person name="Ahrendt S."/>
            <person name="Sahu N."/>
            <person name="Indic B."/>
            <person name="Wong-Bajracharya J."/>
            <person name="Merenyi Z."/>
            <person name="Ke H.-M."/>
            <person name="Monk M."/>
            <person name="Kocsube S."/>
            <person name="Drula E."/>
            <person name="Lipzen A."/>
            <person name="Balint B."/>
            <person name="Henrissat B."/>
            <person name="Andreopoulos B."/>
            <person name="Martin F.M."/>
            <person name="Harder C.B."/>
            <person name="Rigling D."/>
            <person name="Ford K.L."/>
            <person name="Foster G.D."/>
            <person name="Pangilinan J."/>
            <person name="Papanicolaou A."/>
            <person name="Barry K."/>
            <person name="LaButti K."/>
            <person name="Viragh M."/>
            <person name="Koriabine M."/>
            <person name="Yan M."/>
            <person name="Riley R."/>
            <person name="Champramary S."/>
            <person name="Plett K.L."/>
            <person name="Tsai I.J."/>
            <person name="Slot J."/>
            <person name="Sipos G."/>
            <person name="Plett J."/>
            <person name="Nagy L.G."/>
            <person name="Grigoriev I.V."/>
        </authorList>
    </citation>
    <scope>NUCLEOTIDE SEQUENCE</scope>
    <source>
        <strain evidence="3">ICMP 16352</strain>
    </source>
</reference>
<protein>
    <submittedName>
        <fullName evidence="3">Uncharacterized protein</fullName>
    </submittedName>
</protein>
<evidence type="ECO:0000313" key="3">
    <source>
        <dbReference type="EMBL" id="KAK0473224.1"/>
    </source>
</evidence>
<feature type="transmembrane region" description="Helical" evidence="2">
    <location>
        <begin position="415"/>
        <end position="433"/>
    </location>
</feature>
<sequence length="513" mass="58332">MCRAIEFLFPRHPKIDIPGCSVVLPPLPRIARAFPDIEYRAGLGQTILTTSIRQVERNVDWGLAVPPFTSIKAKQETQEFAGYPDSDESYYHYQTKSPYSQEPQSEIKASYDDLIDEYASPYAVNAHHKTFAVDTPTMGAPQHRRGPSTPMKTTFSSKQSNDTFNDQPQPLYPPLPAKDTEKQRWYQWSNIIPDSIACRLYVLTVLIETAIDLTIEGELLVRVNRETQDSQNTKKMSVYLSIFAIAHVFQFYMAAEAVVTRNTLQFIALTLFNALLLLYAVIQIGEIKEVVQNADGTGGISDIPINVLTIIIPCVIAGAELAFIGLGWKIYHEFGWKVYKFLGADRRIKKLYANYQIYECLIKFDVFFFAGFSVQFLWLVLNSNDWEYYVTIAALPLSIVLLVEGHYAAKHENKWMMATFMSGCVGAMVYFIYKLVKVLMYKDQQFQFVWKSLTTFSVIAILLLSVTFVFSYLITRSFGRGLKDSLKRKNTVSGKNPSHSRVASANPNRMSIE</sequence>
<evidence type="ECO:0000256" key="1">
    <source>
        <dbReference type="SAM" id="MobiDB-lite"/>
    </source>
</evidence>
<evidence type="ECO:0000313" key="4">
    <source>
        <dbReference type="Proteomes" id="UP001175227"/>
    </source>
</evidence>
<feature type="transmembrane region" description="Helical" evidence="2">
    <location>
        <begin position="453"/>
        <end position="474"/>
    </location>
</feature>
<dbReference type="PANTHER" id="PTHR34391">
    <property type="entry name" value="UPF0658 GOLGI APPARATUS MEMBRANE PROTEIN C1952.10C-RELATED"/>
    <property type="match status" value="1"/>
</dbReference>
<feature type="compositionally biased region" description="Polar residues" evidence="1">
    <location>
        <begin position="491"/>
        <end position="513"/>
    </location>
</feature>
<gene>
    <name evidence="3" type="ORF">IW261DRAFT_1504977</name>
</gene>
<keyword evidence="2" id="KW-0472">Membrane</keyword>
<organism evidence="3 4">
    <name type="scientific">Armillaria novae-zelandiae</name>
    <dbReference type="NCBI Taxonomy" id="153914"/>
    <lineage>
        <taxon>Eukaryota</taxon>
        <taxon>Fungi</taxon>
        <taxon>Dikarya</taxon>
        <taxon>Basidiomycota</taxon>
        <taxon>Agaricomycotina</taxon>
        <taxon>Agaricomycetes</taxon>
        <taxon>Agaricomycetidae</taxon>
        <taxon>Agaricales</taxon>
        <taxon>Marasmiineae</taxon>
        <taxon>Physalacriaceae</taxon>
        <taxon>Armillaria</taxon>
    </lineage>
</organism>
<feature type="region of interest" description="Disordered" evidence="1">
    <location>
        <begin position="489"/>
        <end position="513"/>
    </location>
</feature>
<dbReference type="GO" id="GO:0005794">
    <property type="term" value="C:Golgi apparatus"/>
    <property type="evidence" value="ECO:0007669"/>
    <property type="project" value="TreeGrafter"/>
</dbReference>
<keyword evidence="4" id="KW-1185">Reference proteome</keyword>
<comment type="caution">
    <text evidence="3">The sequence shown here is derived from an EMBL/GenBank/DDBJ whole genome shotgun (WGS) entry which is preliminary data.</text>
</comment>
<dbReference type="InterPro" id="IPR040410">
    <property type="entry name" value="UPF0658_Golgi"/>
</dbReference>
<feature type="region of interest" description="Disordered" evidence="1">
    <location>
        <begin position="136"/>
        <end position="169"/>
    </location>
</feature>
<feature type="transmembrane region" description="Helical" evidence="2">
    <location>
        <begin position="386"/>
        <end position="403"/>
    </location>
</feature>
<dbReference type="AlphaFoldDB" id="A0AA39NX67"/>
<evidence type="ECO:0000256" key="2">
    <source>
        <dbReference type="SAM" id="Phobius"/>
    </source>
</evidence>
<feature type="transmembrane region" description="Helical" evidence="2">
    <location>
        <begin position="236"/>
        <end position="254"/>
    </location>
</feature>
<keyword evidence="2" id="KW-0812">Transmembrane</keyword>
<feature type="transmembrane region" description="Helical" evidence="2">
    <location>
        <begin position="357"/>
        <end position="380"/>
    </location>
</feature>
<dbReference type="EMBL" id="JAUEPR010000034">
    <property type="protein sequence ID" value="KAK0473224.1"/>
    <property type="molecule type" value="Genomic_DNA"/>
</dbReference>
<proteinExistence type="predicted"/>
<dbReference type="Proteomes" id="UP001175227">
    <property type="component" value="Unassembled WGS sequence"/>
</dbReference>
<name>A0AA39NX67_9AGAR</name>